<name>A0A166WFT6_METRR</name>
<dbReference type="PANTHER" id="PTHR37538">
    <property type="entry name" value="BTB DOMAIN-CONTAINING PROTEIN"/>
    <property type="match status" value="1"/>
</dbReference>
<evidence type="ECO:0000313" key="2">
    <source>
        <dbReference type="EMBL" id="OAA34683.1"/>
    </source>
</evidence>
<gene>
    <name evidence="2" type="ORF">NOR_08312</name>
</gene>
<dbReference type="AlphaFoldDB" id="A0A166WFT6"/>
<dbReference type="STRING" id="1081105.A0A166WFT6"/>
<reference evidence="2 3" key="1">
    <citation type="journal article" date="2016" name="Genome Biol. Evol.">
        <title>Divergent and convergent evolution of fungal pathogenicity.</title>
        <authorList>
            <person name="Shang Y."/>
            <person name="Xiao G."/>
            <person name="Zheng P."/>
            <person name="Cen K."/>
            <person name="Zhan S."/>
            <person name="Wang C."/>
        </authorList>
    </citation>
    <scope>NUCLEOTIDE SEQUENCE [LARGE SCALE GENOMIC DNA]</scope>
    <source>
        <strain evidence="2 3">RCEF 4871</strain>
    </source>
</reference>
<evidence type="ECO:0000313" key="3">
    <source>
        <dbReference type="Proteomes" id="UP000243498"/>
    </source>
</evidence>
<feature type="compositionally biased region" description="Basic and acidic residues" evidence="1">
    <location>
        <begin position="310"/>
        <end position="331"/>
    </location>
</feature>
<proteinExistence type="predicted"/>
<sequence length="425" mass="47544">MPLIPTPPSEEVDTRPKTSPYADSTVTLRSKDGNKYIIPSPLLRKCPKLVFLSQWSQEVLLEICGDVAHPLVHFLFTDTYQCLKPKGSSSHDELTAEFRTGLRVYVLARELEAPPLEELAKIEIQRLGNKLSFPSVVDQVRKAYPDVRADDGWFTGYLKSRLDRTLRNPAEFVACGSSNNGRQTLSVSEVLFQSLIELVHDHDILLQDLNSASGLGALKNDTHDMVAPERTIEPVPETDMTGKSADGSWVPFGTGPKPVPELEKEEDSWGTIISSTKRCKRCKKKCKHRNALEPEPAEPEPEPEPAEPEPEPKPAEPEPEPKPEPVPEPEKEVDFWGTTMSMSSSTKRCLRCKKKKCKHRKVLEPEPAEAPPAATDDWSLCESDSKEPGLGNTCGRQRQHIFCGGWTECDTCQEFVRQLSRQLVI</sequence>
<accession>A0A166WFT6</accession>
<dbReference type="OrthoDB" id="3594103at2759"/>
<evidence type="ECO:0000256" key="1">
    <source>
        <dbReference type="SAM" id="MobiDB-lite"/>
    </source>
</evidence>
<dbReference type="PANTHER" id="PTHR37538:SF1">
    <property type="entry name" value="BTB DOMAIN-CONTAINING PROTEIN"/>
    <property type="match status" value="1"/>
</dbReference>
<feature type="region of interest" description="Disordered" evidence="1">
    <location>
        <begin position="235"/>
        <end position="268"/>
    </location>
</feature>
<feature type="compositionally biased region" description="Acidic residues" evidence="1">
    <location>
        <begin position="295"/>
        <end position="309"/>
    </location>
</feature>
<organism evidence="2 3">
    <name type="scientific">Metarhizium rileyi (strain RCEF 4871)</name>
    <name type="common">Nomuraea rileyi</name>
    <dbReference type="NCBI Taxonomy" id="1649241"/>
    <lineage>
        <taxon>Eukaryota</taxon>
        <taxon>Fungi</taxon>
        <taxon>Dikarya</taxon>
        <taxon>Ascomycota</taxon>
        <taxon>Pezizomycotina</taxon>
        <taxon>Sordariomycetes</taxon>
        <taxon>Hypocreomycetidae</taxon>
        <taxon>Hypocreales</taxon>
        <taxon>Clavicipitaceae</taxon>
        <taxon>Metarhizium</taxon>
    </lineage>
</organism>
<feature type="region of interest" description="Disordered" evidence="1">
    <location>
        <begin position="288"/>
        <end position="331"/>
    </location>
</feature>
<keyword evidence="3" id="KW-1185">Reference proteome</keyword>
<dbReference type="Proteomes" id="UP000243498">
    <property type="component" value="Unassembled WGS sequence"/>
</dbReference>
<feature type="region of interest" description="Disordered" evidence="1">
    <location>
        <begin position="1"/>
        <end position="25"/>
    </location>
</feature>
<dbReference type="OMA" id="PRDETWF"/>
<comment type="caution">
    <text evidence="2">The sequence shown here is derived from an EMBL/GenBank/DDBJ whole genome shotgun (WGS) entry which is preliminary data.</text>
</comment>
<protein>
    <submittedName>
        <fullName evidence="2">Uncharacterized protein</fullName>
    </submittedName>
</protein>
<dbReference type="EMBL" id="AZHC01000049">
    <property type="protein sequence ID" value="OAA34683.1"/>
    <property type="molecule type" value="Genomic_DNA"/>
</dbReference>